<name>A0A2S7UWE6_9GAMM</name>
<dbReference type="Gene3D" id="3.30.70.1070">
    <property type="entry name" value="Sporulation related repeat"/>
    <property type="match status" value="2"/>
</dbReference>
<feature type="domain" description="SPOR" evidence="2">
    <location>
        <begin position="333"/>
        <end position="407"/>
    </location>
</feature>
<dbReference type="InterPro" id="IPR036709">
    <property type="entry name" value="Autotransporte_beta_dom_sf"/>
</dbReference>
<dbReference type="InterPro" id="IPR036680">
    <property type="entry name" value="SPOR-like_sf"/>
</dbReference>
<dbReference type="SUPFAM" id="SSF103515">
    <property type="entry name" value="Autotransporter"/>
    <property type="match status" value="1"/>
</dbReference>
<evidence type="ECO:0000256" key="1">
    <source>
        <dbReference type="SAM" id="SignalP"/>
    </source>
</evidence>
<feature type="domain" description="SPOR" evidence="2">
    <location>
        <begin position="250"/>
        <end position="324"/>
    </location>
</feature>
<evidence type="ECO:0000313" key="4">
    <source>
        <dbReference type="Proteomes" id="UP000239007"/>
    </source>
</evidence>
<dbReference type="RefSeq" id="WP_105052829.1">
    <property type="nucleotide sequence ID" value="NZ_BMYG01000006.1"/>
</dbReference>
<keyword evidence="1" id="KW-0732">Signal</keyword>
<dbReference type="EMBL" id="MSCH01000003">
    <property type="protein sequence ID" value="PQJ54314.1"/>
    <property type="molecule type" value="Genomic_DNA"/>
</dbReference>
<dbReference type="Pfam" id="PF05036">
    <property type="entry name" value="SPOR"/>
    <property type="match status" value="2"/>
</dbReference>
<dbReference type="AlphaFoldDB" id="A0A2S7UWE6"/>
<evidence type="ECO:0000259" key="2">
    <source>
        <dbReference type="PROSITE" id="PS51724"/>
    </source>
</evidence>
<evidence type="ECO:0000313" key="3">
    <source>
        <dbReference type="EMBL" id="PQJ54314.1"/>
    </source>
</evidence>
<dbReference type="InterPro" id="IPR007730">
    <property type="entry name" value="SPOR-like_dom"/>
</dbReference>
<gene>
    <name evidence="3" type="ORF">BTO11_12055</name>
</gene>
<protein>
    <recommendedName>
        <fullName evidence="2">SPOR domain-containing protein</fullName>
    </recommendedName>
</protein>
<accession>A0A2S7UWE6</accession>
<feature type="chain" id="PRO_5015573222" description="SPOR domain-containing protein" evidence="1">
    <location>
        <begin position="26"/>
        <end position="408"/>
    </location>
</feature>
<proteinExistence type="predicted"/>
<dbReference type="PROSITE" id="PS51724">
    <property type="entry name" value="SPOR"/>
    <property type="match status" value="2"/>
</dbReference>
<keyword evidence="4" id="KW-1185">Reference proteome</keyword>
<dbReference type="Proteomes" id="UP000239007">
    <property type="component" value="Unassembled WGS sequence"/>
</dbReference>
<dbReference type="SUPFAM" id="SSF110997">
    <property type="entry name" value="Sporulation related repeat"/>
    <property type="match status" value="2"/>
</dbReference>
<feature type="signal peptide" evidence="1">
    <location>
        <begin position="1"/>
        <end position="25"/>
    </location>
</feature>
<comment type="caution">
    <text evidence="3">The sequence shown here is derived from an EMBL/GenBank/DDBJ whole genome shotgun (WGS) entry which is preliminary data.</text>
</comment>
<dbReference type="GO" id="GO:0042834">
    <property type="term" value="F:peptidoglycan binding"/>
    <property type="evidence" value="ECO:0007669"/>
    <property type="project" value="InterPro"/>
</dbReference>
<sequence>MARIKPLLSILSTAPLLLISLPSIAAEDDMAKSKFSFNFTTLRYEKYESSAARIGFGYKPSDDSGLVMDFGLEHIVNFNYVSGGADFKHDFTNLRLAPGYQFDLTDNFSITPSLGLAINVEEMNDINLQYGATQGYTGLKLSYDVTDVLSFVAESNYNFGSTLFGDAGSIGIGFKYTPQYKVTSLSLAKPESQDTVEPSNTALAVVPIVPVQAPVDATLTSSVTGVVDDTLLAAPIEEEVVEPVVVEETNYADLPYTIQIGAYQSMVSVNRYLQQNSINSEDVYTREINGLQKIYYKGFESVTSAKQSLASLKAKGVNGFVVNTPKQAATKPAVLGSVYAIQLGSFSTLRSADPIINKLQELDRQTFIKPSGDLIKLYTGKFDTQSKADSELARLKDLNISGFVAKVN</sequence>
<reference evidence="3 4" key="1">
    <citation type="submission" date="2016-12" db="EMBL/GenBank/DDBJ databases">
        <title>Diversity of luminous bacteria.</title>
        <authorList>
            <person name="Yoshizawa S."/>
            <person name="Kogure K."/>
        </authorList>
    </citation>
    <scope>NUCLEOTIDE SEQUENCE [LARGE SCALE GENOMIC DNA]</scope>
    <source>
        <strain evidence="3 4">SA4-48</strain>
    </source>
</reference>
<organism evidence="3 4">
    <name type="scientific">Psychrosphaera saromensis</name>
    <dbReference type="NCBI Taxonomy" id="716813"/>
    <lineage>
        <taxon>Bacteria</taxon>
        <taxon>Pseudomonadati</taxon>
        <taxon>Pseudomonadota</taxon>
        <taxon>Gammaproteobacteria</taxon>
        <taxon>Alteromonadales</taxon>
        <taxon>Pseudoalteromonadaceae</taxon>
        <taxon>Psychrosphaera</taxon>
    </lineage>
</organism>